<sequence length="208" mass="23094">MQKLDTSDKAILESYGENLLEHLIKEENGILKVTMGDGTVMEASKQSEISLKIDDYNQYTISIRDQKGATFRQVTGSTKALTNTLDLAKTYSFLLNSISSGLSTYQKFLFDNKRYRPTKGINKGKPTDLYARTKKGDIRTKGGKPRFRSSNAEWHSFKGKALKNTGKILTGIGASFIVYDIIQNGLTVKNAIDATVFTLCIFSLELVG</sequence>
<organism evidence="1 2">
    <name type="scientific">Capnocytophaga felis</name>
    <dbReference type="NCBI Taxonomy" id="2267611"/>
    <lineage>
        <taxon>Bacteria</taxon>
        <taxon>Pseudomonadati</taxon>
        <taxon>Bacteroidota</taxon>
        <taxon>Flavobacteriia</taxon>
        <taxon>Flavobacteriales</taxon>
        <taxon>Flavobacteriaceae</taxon>
        <taxon>Capnocytophaga</taxon>
    </lineage>
</organism>
<proteinExistence type="predicted"/>
<keyword evidence="2" id="KW-1185">Reference proteome</keyword>
<evidence type="ECO:0000313" key="1">
    <source>
        <dbReference type="EMBL" id="GET47104.1"/>
    </source>
</evidence>
<dbReference type="RefSeq" id="WP_155285714.1">
    <property type="nucleotide sequence ID" value="NZ_BLBC01000024.1"/>
</dbReference>
<protein>
    <submittedName>
        <fullName evidence="1">Uncharacterized protein</fullName>
    </submittedName>
</protein>
<comment type="caution">
    <text evidence="1">The sequence shown here is derived from an EMBL/GenBank/DDBJ whole genome shotgun (WGS) entry which is preliminary data.</text>
</comment>
<dbReference type="Proteomes" id="UP000398217">
    <property type="component" value="Unassembled WGS sequence"/>
</dbReference>
<name>A0A5M4BC00_9FLAO</name>
<dbReference type="EMBL" id="BLBC01000024">
    <property type="protein sequence ID" value="GET47104.1"/>
    <property type="molecule type" value="Genomic_DNA"/>
</dbReference>
<accession>A0A5M4BC00</accession>
<dbReference type="AlphaFoldDB" id="A0A5M4BC00"/>
<gene>
    <name evidence="1" type="ORF">RCZ01_24060</name>
</gene>
<reference evidence="2" key="1">
    <citation type="journal article" date="2020" name="Int. J. Syst. Evol. Microbiol.">
        <title>Capnocytophaga felis sp. nov. isolated from the feline oral cavity.</title>
        <authorList>
            <person name="Suzuki M."/>
            <person name="Umeda K."/>
            <person name="Kimura M."/>
            <person name="Imaoka K."/>
            <person name="Morikawa S."/>
            <person name="Maeda K."/>
        </authorList>
    </citation>
    <scope>NUCLEOTIDE SEQUENCE [LARGE SCALE GENOMIC DNA]</scope>
    <source>
        <strain evidence="2">KC07070</strain>
    </source>
</reference>
<evidence type="ECO:0000313" key="2">
    <source>
        <dbReference type="Proteomes" id="UP000398217"/>
    </source>
</evidence>